<keyword evidence="2" id="KW-0973">c-di-GMP</keyword>
<feature type="transmembrane region" description="Helical" evidence="3">
    <location>
        <begin position="84"/>
        <end position="103"/>
    </location>
</feature>
<protein>
    <recommendedName>
        <fullName evidence="1">cyclic-guanylate-specific phosphodiesterase</fullName>
        <ecNumber evidence="1">3.1.4.52</ecNumber>
    </recommendedName>
</protein>
<feature type="transmembrane region" description="Helical" evidence="3">
    <location>
        <begin position="33"/>
        <end position="52"/>
    </location>
</feature>
<evidence type="ECO:0000313" key="5">
    <source>
        <dbReference type="EMBL" id="XBY62088.1"/>
    </source>
</evidence>
<dbReference type="EMBL" id="CP158373">
    <property type="protein sequence ID" value="XBY62088.1"/>
    <property type="molecule type" value="Genomic_DNA"/>
</dbReference>
<dbReference type="FunFam" id="3.20.20.450:FF:000001">
    <property type="entry name" value="Cyclic di-GMP phosphodiesterase yahA"/>
    <property type="match status" value="1"/>
</dbReference>
<dbReference type="GO" id="GO:0071111">
    <property type="term" value="F:cyclic-guanylate-specific phosphodiesterase activity"/>
    <property type="evidence" value="ECO:0007669"/>
    <property type="project" value="UniProtKB-EC"/>
</dbReference>
<dbReference type="SUPFAM" id="SSF141868">
    <property type="entry name" value="EAL domain-like"/>
    <property type="match status" value="1"/>
</dbReference>
<dbReference type="PANTHER" id="PTHR33121:SF70">
    <property type="entry name" value="SIGNALING PROTEIN YKOW"/>
    <property type="match status" value="1"/>
</dbReference>
<reference evidence="5" key="1">
    <citation type="submission" date="2023-08" db="EMBL/GenBank/DDBJ databases">
        <title>Increased levels of nutrients transform a symbiont into a lethal pathobiont.</title>
        <authorList>
            <person name="Lachnit T."/>
            <person name="Ulrich L."/>
            <person name="Willmer F.M."/>
            <person name="Hasenbein T."/>
            <person name="Steiner L.X."/>
            <person name="Wolters M."/>
            <person name="Herbst E.M."/>
            <person name="Deines P."/>
        </authorList>
    </citation>
    <scope>NUCLEOTIDE SEQUENCE</scope>
    <source>
        <strain evidence="5">T3</strain>
    </source>
</reference>
<feature type="transmembrane region" description="Helical" evidence="3">
    <location>
        <begin position="109"/>
        <end position="128"/>
    </location>
</feature>
<accession>A0AAU7XX13</accession>
<sequence length="463" mass="51466">MIAKSRFFKRVRQLWHAADLVSVAQRRERRMRLLASCVMLMLGVIWAVIFALRGFWAIVAMDAVLIVSGLTVLMLTVRNKARSANLILFSVLIVIIAGTAIVLDVPNAAAPRATHLYLLPLTLAALMAFRDEGPWLRYGISLLCLLTFTCLASSNWAPVLGYSLPDEVRTPGSWGQAGAAMAMFFALLHVLQTDAAERSVLERELQAALREQQFELHYQPQLNVAGRVIGAEVLIRWRHPQRGLLPPGEFIDHAERSGLIIPIGKWVLEQACAQLRTWADDPARCDLCLAVNISQKQFRQASFVPEVLEMLRRYGMDARRLELELTETVLVQDLEDLTQKMSVLVQHGVSFSLDDFGTGFSSLSHLKRLPLGKLKIDRSFICDLLTDASSEAIVRSVIALGQSMGLTVIAEGVETEAQKDFLLRHGCAQFQGYLLSKPLPLDAFLDFTQAITERESRAGSGMS</sequence>
<keyword evidence="3" id="KW-1133">Transmembrane helix</keyword>
<evidence type="ECO:0000256" key="2">
    <source>
        <dbReference type="ARBA" id="ARBA00022636"/>
    </source>
</evidence>
<dbReference type="RefSeq" id="WP_350446479.1">
    <property type="nucleotide sequence ID" value="NZ_CP158373.1"/>
</dbReference>
<dbReference type="SMART" id="SM00052">
    <property type="entry name" value="EAL"/>
    <property type="match status" value="1"/>
</dbReference>
<dbReference type="CDD" id="cd01948">
    <property type="entry name" value="EAL"/>
    <property type="match status" value="1"/>
</dbReference>
<dbReference type="Pfam" id="PF00563">
    <property type="entry name" value="EAL"/>
    <property type="match status" value="1"/>
</dbReference>
<organism evidence="5">
    <name type="scientific">Pseudomonas solani</name>
    <dbReference type="NCBI Taxonomy" id="2731552"/>
    <lineage>
        <taxon>Bacteria</taxon>
        <taxon>Pseudomonadati</taxon>
        <taxon>Pseudomonadota</taxon>
        <taxon>Gammaproteobacteria</taxon>
        <taxon>Pseudomonadales</taxon>
        <taxon>Pseudomonadaceae</taxon>
        <taxon>Pseudomonas</taxon>
    </lineage>
</organism>
<gene>
    <name evidence="5" type="ORF">ABS648_19220</name>
</gene>
<feature type="domain" description="EAL" evidence="4">
    <location>
        <begin position="198"/>
        <end position="452"/>
    </location>
</feature>
<feature type="transmembrane region" description="Helical" evidence="3">
    <location>
        <begin position="174"/>
        <end position="191"/>
    </location>
</feature>
<feature type="transmembrane region" description="Helical" evidence="3">
    <location>
        <begin position="135"/>
        <end position="154"/>
    </location>
</feature>
<dbReference type="InterPro" id="IPR001633">
    <property type="entry name" value="EAL_dom"/>
</dbReference>
<dbReference type="EC" id="3.1.4.52" evidence="1"/>
<dbReference type="PROSITE" id="PS50883">
    <property type="entry name" value="EAL"/>
    <property type="match status" value="1"/>
</dbReference>
<dbReference type="InterPro" id="IPR050706">
    <property type="entry name" value="Cyclic-di-GMP_PDE-like"/>
</dbReference>
<keyword evidence="3" id="KW-0472">Membrane</keyword>
<proteinExistence type="predicted"/>
<dbReference type="InterPro" id="IPR035919">
    <property type="entry name" value="EAL_sf"/>
</dbReference>
<dbReference type="Gene3D" id="3.20.20.450">
    <property type="entry name" value="EAL domain"/>
    <property type="match status" value="1"/>
</dbReference>
<dbReference type="AlphaFoldDB" id="A0AAU7XX13"/>
<evidence type="ECO:0000256" key="1">
    <source>
        <dbReference type="ARBA" id="ARBA00012282"/>
    </source>
</evidence>
<evidence type="ECO:0000256" key="3">
    <source>
        <dbReference type="SAM" id="Phobius"/>
    </source>
</evidence>
<evidence type="ECO:0000259" key="4">
    <source>
        <dbReference type="PROSITE" id="PS50883"/>
    </source>
</evidence>
<keyword evidence="3" id="KW-0812">Transmembrane</keyword>
<feature type="transmembrane region" description="Helical" evidence="3">
    <location>
        <begin position="58"/>
        <end position="77"/>
    </location>
</feature>
<name>A0AAU7XX13_9PSED</name>
<dbReference type="PANTHER" id="PTHR33121">
    <property type="entry name" value="CYCLIC DI-GMP PHOSPHODIESTERASE PDEF"/>
    <property type="match status" value="1"/>
</dbReference>